<evidence type="ECO:0000259" key="3">
    <source>
        <dbReference type="Pfam" id="PF13271"/>
    </source>
</evidence>
<dbReference type="OrthoDB" id="2325716at2759"/>
<dbReference type="KEGG" id="lak:106152319"/>
<dbReference type="RefSeq" id="XP_013381302.1">
    <property type="nucleotide sequence ID" value="XM_013525848.1"/>
</dbReference>
<gene>
    <name evidence="6 7" type="primary">LOC106152319</name>
</gene>
<dbReference type="GeneID" id="106152319"/>
<evidence type="ECO:0000313" key="5">
    <source>
        <dbReference type="Proteomes" id="UP000085678"/>
    </source>
</evidence>
<dbReference type="InterPro" id="IPR025139">
    <property type="entry name" value="DUF4062"/>
</dbReference>
<dbReference type="Gene3D" id="3.40.50.300">
    <property type="entry name" value="P-loop containing nucleotide triphosphate hydrolases"/>
    <property type="match status" value="1"/>
</dbReference>
<protein>
    <submittedName>
        <fullName evidence="6 7">Telomerase protein component 1 isoform X1</fullName>
    </submittedName>
</protein>
<dbReference type="PANTHER" id="PTHR19860">
    <property type="entry name" value="DDB1- AND CUL4-ASSOCIATED FACTOR 12-RELATED"/>
    <property type="match status" value="1"/>
</dbReference>
<dbReference type="Pfam" id="PF24883">
    <property type="entry name" value="NPHP3_N"/>
    <property type="match status" value="1"/>
</dbReference>
<feature type="region of interest" description="Disordered" evidence="2">
    <location>
        <begin position="1"/>
        <end position="49"/>
    </location>
</feature>
<dbReference type="Proteomes" id="UP000085678">
    <property type="component" value="Unplaced"/>
</dbReference>
<dbReference type="Pfam" id="PF13271">
    <property type="entry name" value="DUF4062"/>
    <property type="match status" value="1"/>
</dbReference>
<dbReference type="GO" id="GO:0080008">
    <property type="term" value="C:Cul4-RING E3 ubiquitin ligase complex"/>
    <property type="evidence" value="ECO:0007669"/>
    <property type="project" value="TreeGrafter"/>
</dbReference>
<dbReference type="InterPro" id="IPR051191">
    <property type="entry name" value="DCAF12"/>
</dbReference>
<dbReference type="PANTHER" id="PTHR19860:SF42">
    <property type="entry name" value="RING-TYPE DOMAIN-CONTAINING PROTEIN"/>
    <property type="match status" value="1"/>
</dbReference>
<dbReference type="STRING" id="7574.A0A1S3H5Q5"/>
<evidence type="ECO:0000256" key="1">
    <source>
        <dbReference type="ARBA" id="ARBA00022737"/>
    </source>
</evidence>
<name>A0A1S3H5Q5_LINAN</name>
<keyword evidence="5" id="KW-1185">Reference proteome</keyword>
<proteinExistence type="predicted"/>
<feature type="domain" description="DUF4062" evidence="3">
    <location>
        <begin position="91"/>
        <end position="178"/>
    </location>
</feature>
<organism evidence="5 7">
    <name type="scientific">Lingula anatina</name>
    <name type="common">Brachiopod</name>
    <name type="synonym">Lingula unguis</name>
    <dbReference type="NCBI Taxonomy" id="7574"/>
    <lineage>
        <taxon>Eukaryota</taxon>
        <taxon>Metazoa</taxon>
        <taxon>Spiralia</taxon>
        <taxon>Lophotrochozoa</taxon>
        <taxon>Brachiopoda</taxon>
        <taxon>Linguliformea</taxon>
        <taxon>Lingulata</taxon>
        <taxon>Lingulida</taxon>
        <taxon>Linguloidea</taxon>
        <taxon>Lingulidae</taxon>
        <taxon>Lingula</taxon>
    </lineage>
</organism>
<sequence>MGSIITRKSEETKSSTAGHGGEGPNISSRSAPHGTNKKEPDLESDKISSQEQVAGCWEEIDRQCERLEKKCYCPSADQTLQSDVTGWKTARIFVSSTFRDFHSEREVLVKKVFPELREWCEERKIHLVECDLRWGIPSDSTTAATIATCLEELDRCHSETEGKPFFLNLLGERYGWIPSLSDVPEAVQEKYLWVPNTSITCMEVLYGGYRTKNLNAAFFIREKDFLADLPEQCADAYYEKGVLPREHLKVLKENLNKRFPNQTFHYSCEVSLENEHGTRPKAKLTGLEDFATQVLYFYKNAIEKTFPNQRDIKTLPSDEYEDAMQKKYVEQKSEGLIGREEEVQVLLAYAKGGPYPADNTCGDFENPKDEESKSGIEGQSSDTETPILCICSQAGCGKTSLMAGLVQKASEEGLNVFYHFVGSSPYSNDHALLLYRLICKLEPDKESMDKIKGMKENETALVKHFEDLLLKLTNSEQPPLLIVIDGLDEFSHGLDWLPASFPSKIRCILATRRENLPTIARLKALRPKWWLLPGLTENAKSSYVEQYLKRYSKVLDSTQMKLLLANPLANCPLWLTIACEELRVFGNFKKITTKIQKFPDSLSGLLKQVITRLVEEDETNCMKKFLCLMKVSGTGLPEYALLSLLGNAAHGQPIPLMVWANVRRQLKPFLRCVSCNSAVERVVFFHKTFCEAVQEQLITSEKDAAYWHLYLADYYENFSGQPEMHTIEIAKHYSKAEAEDKLIAFFQNARHNSQLTHVRRMYLPRYLCRLPVPGETGVKVEMCIFCSSKMGLSYFGQRKDACFICGQFAPMYKQGVLCQKHGFPLKQPNKKCYLCNGVLLEGKTNPVKICNFCPVTANTCIALKRV</sequence>
<feature type="compositionally biased region" description="Basic and acidic residues" evidence="2">
    <location>
        <begin position="36"/>
        <end position="48"/>
    </location>
</feature>
<evidence type="ECO:0000256" key="2">
    <source>
        <dbReference type="SAM" id="MobiDB-lite"/>
    </source>
</evidence>
<feature type="domain" description="Nephrocystin 3-like N-terminal" evidence="4">
    <location>
        <begin position="380"/>
        <end position="492"/>
    </location>
</feature>
<reference evidence="6 7" key="1">
    <citation type="submission" date="2025-04" db="UniProtKB">
        <authorList>
            <consortium name="RefSeq"/>
        </authorList>
    </citation>
    <scope>IDENTIFICATION</scope>
    <source>
        <tissue evidence="6 7">Gonads</tissue>
    </source>
</reference>
<dbReference type="RefSeq" id="XP_013381301.1">
    <property type="nucleotide sequence ID" value="XM_013525847.1"/>
</dbReference>
<evidence type="ECO:0000313" key="7">
    <source>
        <dbReference type="RefSeq" id="XP_013381302.1"/>
    </source>
</evidence>
<dbReference type="AlphaFoldDB" id="A0A1S3H5Q5"/>
<dbReference type="InterPro" id="IPR027417">
    <property type="entry name" value="P-loop_NTPase"/>
</dbReference>
<dbReference type="OMA" id="TANTCIA"/>
<accession>A0A1S3H5Q5</accession>
<keyword evidence="1" id="KW-0677">Repeat</keyword>
<dbReference type="SUPFAM" id="SSF52540">
    <property type="entry name" value="P-loop containing nucleoside triphosphate hydrolases"/>
    <property type="match status" value="1"/>
</dbReference>
<evidence type="ECO:0000313" key="6">
    <source>
        <dbReference type="RefSeq" id="XP_013381301.1"/>
    </source>
</evidence>
<evidence type="ECO:0000259" key="4">
    <source>
        <dbReference type="Pfam" id="PF24883"/>
    </source>
</evidence>
<dbReference type="InterPro" id="IPR056884">
    <property type="entry name" value="NPHP3-like_N"/>
</dbReference>